<proteinExistence type="predicted"/>
<feature type="transmembrane region" description="Helical" evidence="6">
    <location>
        <begin position="155"/>
        <end position="176"/>
    </location>
</feature>
<evidence type="ECO:0000256" key="3">
    <source>
        <dbReference type="ARBA" id="ARBA00022692"/>
    </source>
</evidence>
<keyword evidence="4 6" id="KW-1133">Transmembrane helix</keyword>
<sequence>MDIIEILASALRGAFAPEAAVYALAAIGLNVHFGYTGLLNFGQVGFMLVGAYGLAISVSTFGWSMWVGVLVGLLCAAVLALLLGIPTLRLRGDYLAIVTIAAAEIMRLVYRAEFANDVTGSVYGLQQFANPFFELNPIPSGSYGVGRFSYSDRDLWVMILGWSLVAVTALMVYLLVHSPWGRVLKGIREDEDAVRALGKNVFGYKIQSLLLGGVIGGLAGVMFAIGFQSVQPDTFNPEITFFLWTVLLMGGAGRVLGPIVGAWIFWFLLVLMDTSLRQALSAGYISDNILSSSDIGPLRFAVVGLLLMLIMIYRPQGVLGSRREMLLRDR</sequence>
<organism evidence="7 8">
    <name type="scientific">Actinomadura hallensis</name>
    <dbReference type="NCBI Taxonomy" id="337895"/>
    <lineage>
        <taxon>Bacteria</taxon>
        <taxon>Bacillati</taxon>
        <taxon>Actinomycetota</taxon>
        <taxon>Actinomycetes</taxon>
        <taxon>Streptosporangiales</taxon>
        <taxon>Thermomonosporaceae</taxon>
        <taxon>Actinomadura</taxon>
    </lineage>
</organism>
<dbReference type="GO" id="GO:0015658">
    <property type="term" value="F:branched-chain amino acid transmembrane transporter activity"/>
    <property type="evidence" value="ECO:0007669"/>
    <property type="project" value="InterPro"/>
</dbReference>
<name>A0A543IH71_9ACTN</name>
<evidence type="ECO:0000256" key="6">
    <source>
        <dbReference type="SAM" id="Phobius"/>
    </source>
</evidence>
<evidence type="ECO:0000256" key="2">
    <source>
        <dbReference type="ARBA" id="ARBA00022475"/>
    </source>
</evidence>
<keyword evidence="8" id="KW-1185">Reference proteome</keyword>
<dbReference type="EMBL" id="VFPO01000001">
    <property type="protein sequence ID" value="TQM69933.1"/>
    <property type="molecule type" value="Genomic_DNA"/>
</dbReference>
<dbReference type="PANTHER" id="PTHR30482:SF10">
    <property type="entry name" value="HIGH-AFFINITY BRANCHED-CHAIN AMINO ACID TRANSPORT PROTEIN BRAE"/>
    <property type="match status" value="1"/>
</dbReference>
<dbReference type="Proteomes" id="UP000316706">
    <property type="component" value="Unassembled WGS sequence"/>
</dbReference>
<comment type="caution">
    <text evidence="7">The sequence shown here is derived from an EMBL/GenBank/DDBJ whole genome shotgun (WGS) entry which is preliminary data.</text>
</comment>
<evidence type="ECO:0000256" key="1">
    <source>
        <dbReference type="ARBA" id="ARBA00004651"/>
    </source>
</evidence>
<comment type="subcellular location">
    <subcellularLocation>
        <location evidence="1">Cell membrane</location>
        <topology evidence="1">Multi-pass membrane protein</topology>
    </subcellularLocation>
</comment>
<evidence type="ECO:0000256" key="5">
    <source>
        <dbReference type="ARBA" id="ARBA00023136"/>
    </source>
</evidence>
<dbReference type="InterPro" id="IPR001851">
    <property type="entry name" value="ABC_transp_permease"/>
</dbReference>
<keyword evidence="2" id="KW-1003">Cell membrane</keyword>
<feature type="transmembrane region" description="Helical" evidence="6">
    <location>
        <begin position="38"/>
        <end position="57"/>
    </location>
</feature>
<keyword evidence="3 6" id="KW-0812">Transmembrane</keyword>
<evidence type="ECO:0000313" key="8">
    <source>
        <dbReference type="Proteomes" id="UP000316706"/>
    </source>
</evidence>
<evidence type="ECO:0000313" key="7">
    <source>
        <dbReference type="EMBL" id="TQM69933.1"/>
    </source>
</evidence>
<dbReference type="Pfam" id="PF02653">
    <property type="entry name" value="BPD_transp_2"/>
    <property type="match status" value="1"/>
</dbReference>
<reference evidence="7 8" key="1">
    <citation type="submission" date="2019-06" db="EMBL/GenBank/DDBJ databases">
        <title>Sequencing the genomes of 1000 actinobacteria strains.</title>
        <authorList>
            <person name="Klenk H.-P."/>
        </authorList>
    </citation>
    <scope>NUCLEOTIDE SEQUENCE [LARGE SCALE GENOMIC DNA]</scope>
    <source>
        <strain evidence="7 8">DSM 45043</strain>
    </source>
</reference>
<dbReference type="CDD" id="cd06581">
    <property type="entry name" value="TM_PBP1_LivM_like"/>
    <property type="match status" value="1"/>
</dbReference>
<dbReference type="PANTHER" id="PTHR30482">
    <property type="entry name" value="HIGH-AFFINITY BRANCHED-CHAIN AMINO ACID TRANSPORT SYSTEM PERMEASE"/>
    <property type="match status" value="1"/>
</dbReference>
<dbReference type="OrthoDB" id="9814461at2"/>
<protein>
    <submittedName>
        <fullName evidence="7">Amino acid/amide ABC transporter membrane protein 2 (HAAT family)</fullName>
    </submittedName>
</protein>
<dbReference type="InterPro" id="IPR043428">
    <property type="entry name" value="LivM-like"/>
</dbReference>
<feature type="transmembrane region" description="Helical" evidence="6">
    <location>
        <begin position="209"/>
        <end position="227"/>
    </location>
</feature>
<dbReference type="RefSeq" id="WP_141970451.1">
    <property type="nucleotide sequence ID" value="NZ_VFPO01000001.1"/>
</dbReference>
<feature type="transmembrane region" description="Helical" evidence="6">
    <location>
        <begin position="63"/>
        <end position="85"/>
    </location>
</feature>
<evidence type="ECO:0000256" key="4">
    <source>
        <dbReference type="ARBA" id="ARBA00022989"/>
    </source>
</evidence>
<gene>
    <name evidence="7" type="ORF">FHX41_3650</name>
</gene>
<dbReference type="GO" id="GO:0005886">
    <property type="term" value="C:plasma membrane"/>
    <property type="evidence" value="ECO:0007669"/>
    <property type="project" value="UniProtKB-SubCell"/>
</dbReference>
<feature type="transmembrane region" description="Helical" evidence="6">
    <location>
        <begin position="297"/>
        <end position="313"/>
    </location>
</feature>
<keyword evidence="5 6" id="KW-0472">Membrane</keyword>
<dbReference type="AlphaFoldDB" id="A0A543IH71"/>
<accession>A0A543IH71</accession>
<feature type="transmembrane region" description="Helical" evidence="6">
    <location>
        <begin position="6"/>
        <end position="31"/>
    </location>
</feature>